<evidence type="ECO:0008006" key="3">
    <source>
        <dbReference type="Google" id="ProtNLM"/>
    </source>
</evidence>
<sequence length="263" mass="31426">MSNQHKFWQKKNPNLIFYDSFVKPIYKYVSYETAIKILESNTLNYSSPLSFNDPFDMTTSFIDCNLDAEDIALLFNDLDMPLENKQHMIFLYQKQPELLSKLFEETFKDEQKNFGISCFSKSYENTLMWSHYSDKHNGICLGFTFKDYNNENFFQASVNYVDKLVKNHIIKNTKQTMYDWAFTKSHVWQYEEEVRRIHINGNGLIPFIKKDLYGIYYGLRVTNERIYLIEKLLAKNEYDVKERKKMEINPETFDLIAIDNKLP</sequence>
<comment type="caution">
    <text evidence="1">The sequence shown here is derived from an EMBL/GenBank/DDBJ whole genome shotgun (WGS) entry which is preliminary data.</text>
</comment>
<dbReference type="AlphaFoldDB" id="A0A916Y4B7"/>
<dbReference type="RefSeq" id="WP_188362511.1">
    <property type="nucleotide sequence ID" value="NZ_BMFG01000008.1"/>
</dbReference>
<proteinExistence type="predicted"/>
<evidence type="ECO:0000313" key="1">
    <source>
        <dbReference type="EMBL" id="GGD30464.1"/>
    </source>
</evidence>
<dbReference type="InterPro" id="IPR021352">
    <property type="entry name" value="DUF2971"/>
</dbReference>
<dbReference type="Pfam" id="PF11185">
    <property type="entry name" value="DUF2971"/>
    <property type="match status" value="1"/>
</dbReference>
<dbReference type="EMBL" id="BMFG01000008">
    <property type="protein sequence ID" value="GGD30464.1"/>
    <property type="molecule type" value="Genomic_DNA"/>
</dbReference>
<gene>
    <name evidence="1" type="ORF">GCM10011343_20810</name>
</gene>
<organism evidence="1 2">
    <name type="scientific">Flavobacterium orientale</name>
    <dbReference type="NCBI Taxonomy" id="1756020"/>
    <lineage>
        <taxon>Bacteria</taxon>
        <taxon>Pseudomonadati</taxon>
        <taxon>Bacteroidota</taxon>
        <taxon>Flavobacteriia</taxon>
        <taxon>Flavobacteriales</taxon>
        <taxon>Flavobacteriaceae</taxon>
        <taxon>Flavobacterium</taxon>
    </lineage>
</organism>
<name>A0A916Y4B7_9FLAO</name>
<reference evidence="1" key="1">
    <citation type="journal article" date="2014" name="Int. J. Syst. Evol. Microbiol.">
        <title>Complete genome sequence of Corynebacterium casei LMG S-19264T (=DSM 44701T), isolated from a smear-ripened cheese.</title>
        <authorList>
            <consortium name="US DOE Joint Genome Institute (JGI-PGF)"/>
            <person name="Walter F."/>
            <person name="Albersmeier A."/>
            <person name="Kalinowski J."/>
            <person name="Ruckert C."/>
        </authorList>
    </citation>
    <scope>NUCLEOTIDE SEQUENCE</scope>
    <source>
        <strain evidence="1">CGMCC 1.12506</strain>
    </source>
</reference>
<keyword evidence="2" id="KW-1185">Reference proteome</keyword>
<protein>
    <recommendedName>
        <fullName evidence="3">DUF2971 domain-containing protein</fullName>
    </recommendedName>
</protein>
<accession>A0A916Y4B7</accession>
<dbReference type="Proteomes" id="UP000625735">
    <property type="component" value="Unassembled WGS sequence"/>
</dbReference>
<reference evidence="1" key="2">
    <citation type="submission" date="2020-09" db="EMBL/GenBank/DDBJ databases">
        <authorList>
            <person name="Sun Q."/>
            <person name="Zhou Y."/>
        </authorList>
    </citation>
    <scope>NUCLEOTIDE SEQUENCE</scope>
    <source>
        <strain evidence="1">CGMCC 1.12506</strain>
    </source>
</reference>
<evidence type="ECO:0000313" key="2">
    <source>
        <dbReference type="Proteomes" id="UP000625735"/>
    </source>
</evidence>